<dbReference type="EC" id="3.2.1.14" evidence="4"/>
<dbReference type="PROSITE" id="PS01095">
    <property type="entry name" value="GH18_1"/>
    <property type="match status" value="1"/>
</dbReference>
<dbReference type="SUPFAM" id="SSF51445">
    <property type="entry name" value="(Trans)glycosidases"/>
    <property type="match status" value="1"/>
</dbReference>
<evidence type="ECO:0000256" key="10">
    <source>
        <dbReference type="ARBA" id="ARBA00023326"/>
    </source>
</evidence>
<organism evidence="13 14">
    <name type="scientific">Colletotrichum incanum</name>
    <name type="common">Soybean anthracnose fungus</name>
    <dbReference type="NCBI Taxonomy" id="1573173"/>
    <lineage>
        <taxon>Eukaryota</taxon>
        <taxon>Fungi</taxon>
        <taxon>Dikarya</taxon>
        <taxon>Ascomycota</taxon>
        <taxon>Pezizomycotina</taxon>
        <taxon>Sordariomycetes</taxon>
        <taxon>Hypocreomycetidae</taxon>
        <taxon>Glomerellales</taxon>
        <taxon>Glomerellaceae</taxon>
        <taxon>Colletotrichum</taxon>
        <taxon>Colletotrichum spaethianum species complex</taxon>
    </lineage>
</organism>
<evidence type="ECO:0000256" key="2">
    <source>
        <dbReference type="ARBA" id="ARBA00004613"/>
    </source>
</evidence>
<dbReference type="GO" id="GO:0008843">
    <property type="term" value="F:endochitinase activity"/>
    <property type="evidence" value="ECO:0007669"/>
    <property type="project" value="UniProtKB-EC"/>
</dbReference>
<dbReference type="AlphaFoldDB" id="A0A162NXI1"/>
<dbReference type="PROSITE" id="PS51910">
    <property type="entry name" value="GH18_2"/>
    <property type="match status" value="1"/>
</dbReference>
<keyword evidence="6 11" id="KW-0378">Hydrolase</keyword>
<dbReference type="GO" id="GO:0008061">
    <property type="term" value="F:chitin binding"/>
    <property type="evidence" value="ECO:0007669"/>
    <property type="project" value="InterPro"/>
</dbReference>
<dbReference type="InterPro" id="IPR011583">
    <property type="entry name" value="Chitinase_II/V-like_cat"/>
</dbReference>
<evidence type="ECO:0000256" key="3">
    <source>
        <dbReference type="ARBA" id="ARBA00008682"/>
    </source>
</evidence>
<dbReference type="InterPro" id="IPR001579">
    <property type="entry name" value="Glyco_hydro_18_chit_AS"/>
</dbReference>
<reference evidence="13 14" key="1">
    <citation type="submission" date="2015-06" db="EMBL/GenBank/DDBJ databases">
        <title>Survival trade-offs in plant roots during colonization by closely related pathogenic and mutualistic fungi.</title>
        <authorList>
            <person name="Hacquard S."/>
            <person name="Kracher B."/>
            <person name="Hiruma K."/>
            <person name="Weinman A."/>
            <person name="Muench P."/>
            <person name="Garrido Oter R."/>
            <person name="Ver Loren van Themaat E."/>
            <person name="Dallerey J.-F."/>
            <person name="Damm U."/>
            <person name="Henrissat B."/>
            <person name="Lespinet O."/>
            <person name="Thon M."/>
            <person name="Kemen E."/>
            <person name="McHardy A.C."/>
            <person name="Schulze-Lefert P."/>
            <person name="O'Connell R.J."/>
        </authorList>
    </citation>
    <scope>NUCLEOTIDE SEQUENCE [LARGE SCALE GENOMIC DNA]</scope>
    <source>
        <strain evidence="13 14">MAFF 238704</strain>
    </source>
</reference>
<comment type="similarity">
    <text evidence="3">Belongs to the glycosyl hydrolase 18 family. Chitinase class V subfamily.</text>
</comment>
<keyword evidence="8" id="KW-0119">Carbohydrate metabolism</keyword>
<dbReference type="SMART" id="SM00636">
    <property type="entry name" value="Glyco_18"/>
    <property type="match status" value="1"/>
</dbReference>
<gene>
    <name evidence="13" type="ORF">CI238_09675</name>
</gene>
<dbReference type="Pfam" id="PF00704">
    <property type="entry name" value="Glyco_hydro_18"/>
    <property type="match status" value="1"/>
</dbReference>
<comment type="subcellular location">
    <subcellularLocation>
        <location evidence="2">Secreted</location>
    </subcellularLocation>
</comment>
<evidence type="ECO:0000256" key="4">
    <source>
        <dbReference type="ARBA" id="ARBA00012729"/>
    </source>
</evidence>
<feature type="domain" description="GH18" evidence="12">
    <location>
        <begin position="55"/>
        <end position="408"/>
    </location>
</feature>
<dbReference type="InterPro" id="IPR001223">
    <property type="entry name" value="Glyco_hydro18_cat"/>
</dbReference>
<evidence type="ECO:0000256" key="9">
    <source>
        <dbReference type="ARBA" id="ARBA00023295"/>
    </source>
</evidence>
<evidence type="ECO:0000256" key="8">
    <source>
        <dbReference type="ARBA" id="ARBA00023277"/>
    </source>
</evidence>
<keyword evidence="7" id="KW-0146">Chitin degradation</keyword>
<dbReference type="CDD" id="cd06548">
    <property type="entry name" value="GH18_chitinase"/>
    <property type="match status" value="1"/>
</dbReference>
<dbReference type="GO" id="GO:0000272">
    <property type="term" value="P:polysaccharide catabolic process"/>
    <property type="evidence" value="ECO:0007669"/>
    <property type="project" value="UniProtKB-KW"/>
</dbReference>
<keyword evidence="14" id="KW-1185">Reference proteome</keyword>
<keyword evidence="9 11" id="KW-0326">Glycosidase</keyword>
<evidence type="ECO:0000256" key="6">
    <source>
        <dbReference type="ARBA" id="ARBA00022801"/>
    </source>
</evidence>
<name>A0A162NXI1_COLIC</name>
<dbReference type="InterPro" id="IPR017853">
    <property type="entry name" value="GH"/>
</dbReference>
<evidence type="ECO:0000256" key="11">
    <source>
        <dbReference type="RuleBase" id="RU000489"/>
    </source>
</evidence>
<dbReference type="PANTHER" id="PTHR11177">
    <property type="entry name" value="CHITINASE"/>
    <property type="match status" value="1"/>
</dbReference>
<evidence type="ECO:0000256" key="1">
    <source>
        <dbReference type="ARBA" id="ARBA00000822"/>
    </source>
</evidence>
<keyword evidence="5" id="KW-0964">Secreted</keyword>
<proteinExistence type="inferred from homology"/>
<dbReference type="GO" id="GO:0006032">
    <property type="term" value="P:chitin catabolic process"/>
    <property type="evidence" value="ECO:0007669"/>
    <property type="project" value="UniProtKB-KW"/>
</dbReference>
<accession>A0A162NXI1</accession>
<dbReference type="EMBL" id="LFIW01000428">
    <property type="protein sequence ID" value="KZL86415.1"/>
    <property type="molecule type" value="Genomic_DNA"/>
</dbReference>
<dbReference type="PANTHER" id="PTHR11177:SF317">
    <property type="entry name" value="CHITINASE 12-RELATED"/>
    <property type="match status" value="1"/>
</dbReference>
<evidence type="ECO:0000313" key="13">
    <source>
        <dbReference type="EMBL" id="KZL86415.1"/>
    </source>
</evidence>
<dbReference type="InterPro" id="IPR029070">
    <property type="entry name" value="Chitinase_insertion_sf"/>
</dbReference>
<dbReference type="Proteomes" id="UP000076584">
    <property type="component" value="Unassembled WGS sequence"/>
</dbReference>
<evidence type="ECO:0000256" key="5">
    <source>
        <dbReference type="ARBA" id="ARBA00022525"/>
    </source>
</evidence>
<dbReference type="STRING" id="1573173.A0A162NXI1"/>
<comment type="catalytic activity">
    <reaction evidence="1">
        <text>Random endo-hydrolysis of N-acetyl-beta-D-glucosaminide (1-&gt;4)-beta-linkages in chitin and chitodextrins.</text>
        <dbReference type="EC" id="3.2.1.14"/>
    </reaction>
</comment>
<sequence>MLRVDTKNTHGSSSLNEHCCFNRTTTKCCLFPQLEHIWSRLSPRNAPGHQDNAYIVRICQHETLRGSVSGHVQLEALTHHWSFCLCSFSADTWADLEMHYATDSWDDMGSNVYGCIKQLFLLKLKNRQLKVVLSIGGAFWSSPFASVASSQESRELFADSSVTLMKDWGFDGIDIDWEFPQSKAEAADYVLLLQAVRRRLDAYAAEHAPSYHFQLSIASSAGSEKYEMLDLESVSNVVDFFYLMGYDYPGSWSTVTGHQANLYPSTSDPKSTPFSTGSTVADYIAAGVPGHKIILGMPLYGRSFDNTNGFGHPFSGVGGGSWEAGAWDYKALPLPGAEEVYDGSVGAVYSWDPVARQLISHDSPSSVRDKVAFIKAKGLGGAMFWEASADRTGNASLIETSYDCLAQDGGIGSRENLVSYADSRYNNLAGGMVTG</sequence>
<evidence type="ECO:0000256" key="7">
    <source>
        <dbReference type="ARBA" id="ARBA00023024"/>
    </source>
</evidence>
<dbReference type="SUPFAM" id="SSF54556">
    <property type="entry name" value="Chitinase insertion domain"/>
    <property type="match status" value="1"/>
</dbReference>
<dbReference type="Gene3D" id="3.10.50.10">
    <property type="match status" value="1"/>
</dbReference>
<keyword evidence="10" id="KW-0624">Polysaccharide degradation</keyword>
<dbReference type="FunFam" id="3.10.50.10:FF:000005">
    <property type="entry name" value="Endochitinase B1"/>
    <property type="match status" value="1"/>
</dbReference>
<dbReference type="Gene3D" id="3.20.20.80">
    <property type="entry name" value="Glycosidases"/>
    <property type="match status" value="1"/>
</dbReference>
<evidence type="ECO:0000259" key="12">
    <source>
        <dbReference type="PROSITE" id="PS51910"/>
    </source>
</evidence>
<evidence type="ECO:0000313" key="14">
    <source>
        <dbReference type="Proteomes" id="UP000076584"/>
    </source>
</evidence>
<comment type="caution">
    <text evidence="13">The sequence shown here is derived from an EMBL/GenBank/DDBJ whole genome shotgun (WGS) entry which is preliminary data.</text>
</comment>
<dbReference type="GO" id="GO:0005576">
    <property type="term" value="C:extracellular region"/>
    <property type="evidence" value="ECO:0007669"/>
    <property type="project" value="UniProtKB-SubCell"/>
</dbReference>
<dbReference type="InterPro" id="IPR050314">
    <property type="entry name" value="Glycosyl_Hydrlase_18"/>
</dbReference>
<protein>
    <recommendedName>
        <fullName evidence="4">chitinase</fullName>
        <ecNumber evidence="4">3.2.1.14</ecNumber>
    </recommendedName>
</protein>